<protein>
    <submittedName>
        <fullName evidence="1">Uncharacterized protein LOC100180624</fullName>
    </submittedName>
</protein>
<dbReference type="AlphaFoldDB" id="A0A6F9DGK1"/>
<dbReference type="SUPFAM" id="SSF50978">
    <property type="entry name" value="WD40 repeat-like"/>
    <property type="match status" value="1"/>
</dbReference>
<gene>
    <name evidence="1" type="primary">LOC100180624</name>
</gene>
<proteinExistence type="evidence at transcript level"/>
<dbReference type="InterPro" id="IPR036322">
    <property type="entry name" value="WD40_repeat_dom_sf"/>
</dbReference>
<dbReference type="EMBL" id="LR786732">
    <property type="protein sequence ID" value="CAB3262584.1"/>
    <property type="molecule type" value="mRNA"/>
</dbReference>
<evidence type="ECO:0000313" key="1">
    <source>
        <dbReference type="EMBL" id="CAB3262584.1"/>
    </source>
</evidence>
<organism evidence="1">
    <name type="scientific">Phallusia mammillata</name>
    <dbReference type="NCBI Taxonomy" id="59560"/>
    <lineage>
        <taxon>Eukaryota</taxon>
        <taxon>Metazoa</taxon>
        <taxon>Chordata</taxon>
        <taxon>Tunicata</taxon>
        <taxon>Ascidiacea</taxon>
        <taxon>Phlebobranchia</taxon>
        <taxon>Ascidiidae</taxon>
        <taxon>Phallusia</taxon>
    </lineage>
</organism>
<accession>A0A6F9DGK1</accession>
<sequence length="366" mass="39661">MMLLSLNVQTVWYVKCPIPFSAIAYGKLFKENAESVVTAGEDGIVRIFAVPEKTSHLKTLQMKRSLETKCGPALHVVLKDVTRLSPCDMLVADTRGSVVLFCDGQILNRKGSVSGKSSQITAVEIQETSMGHVNVIIGRDDGEILCFNTFSQLWRIRLDDCIKEKVQGCVSVTCILTTSIITQSSCGVGSDHILVADTQGYVYIIVGNQVKKVLTAPSVVKTMVSGQFLQTEDSSPNQQSLTQIALGCENGSIWLCVDFSIDLSSPYAEIGYPISELRSVPAKGNYTQGTTSADSIVDLLICAGHFPSLLVLQHGKVMHTHNLPSWPVTICGLADYMSKKDAVNSDAKTKLLVGCRDSSLHLISIT</sequence>
<name>A0A6F9DGK1_9ASCI</name>
<reference evidence="1" key="1">
    <citation type="submission" date="2020-04" db="EMBL/GenBank/DDBJ databases">
        <authorList>
            <person name="Neveu A P."/>
        </authorList>
    </citation>
    <scope>NUCLEOTIDE SEQUENCE</scope>
    <source>
        <tissue evidence="1">Whole embryo</tissue>
    </source>
</reference>